<protein>
    <submittedName>
        <fullName evidence="2">Uncharacterized protein</fullName>
    </submittedName>
</protein>
<dbReference type="AlphaFoldDB" id="A0A9K3KCN3"/>
<reference evidence="2" key="1">
    <citation type="journal article" date="2021" name="Sci. Rep.">
        <title>Diploid genomic architecture of Nitzschia inconspicua, an elite biomass production diatom.</title>
        <authorList>
            <person name="Oliver A."/>
            <person name="Podell S."/>
            <person name="Pinowska A."/>
            <person name="Traller J.C."/>
            <person name="Smith S.R."/>
            <person name="McClure R."/>
            <person name="Beliaev A."/>
            <person name="Bohutskyi P."/>
            <person name="Hill E.A."/>
            <person name="Rabines A."/>
            <person name="Zheng H."/>
            <person name="Allen L.Z."/>
            <person name="Kuo A."/>
            <person name="Grigoriev I.V."/>
            <person name="Allen A.E."/>
            <person name="Hazlebeck D."/>
            <person name="Allen E.E."/>
        </authorList>
    </citation>
    <scope>NUCLEOTIDE SEQUENCE</scope>
    <source>
        <strain evidence="2">Hildebrandi</strain>
    </source>
</reference>
<keyword evidence="3" id="KW-1185">Reference proteome</keyword>
<feature type="region of interest" description="Disordered" evidence="1">
    <location>
        <begin position="765"/>
        <end position="788"/>
    </location>
</feature>
<dbReference type="Proteomes" id="UP000693970">
    <property type="component" value="Unassembled WGS sequence"/>
</dbReference>
<comment type="caution">
    <text evidence="2">The sequence shown here is derived from an EMBL/GenBank/DDBJ whole genome shotgun (WGS) entry which is preliminary data.</text>
</comment>
<reference evidence="2" key="2">
    <citation type="submission" date="2021-04" db="EMBL/GenBank/DDBJ databases">
        <authorList>
            <person name="Podell S."/>
        </authorList>
    </citation>
    <scope>NUCLEOTIDE SEQUENCE</scope>
    <source>
        <strain evidence="2">Hildebrandi</strain>
    </source>
</reference>
<accession>A0A9K3KCN3</accession>
<evidence type="ECO:0000313" key="2">
    <source>
        <dbReference type="EMBL" id="KAG7341092.1"/>
    </source>
</evidence>
<name>A0A9K3KCN3_9STRA</name>
<evidence type="ECO:0000256" key="1">
    <source>
        <dbReference type="SAM" id="MobiDB-lite"/>
    </source>
</evidence>
<organism evidence="2 3">
    <name type="scientific">Nitzschia inconspicua</name>
    <dbReference type="NCBI Taxonomy" id="303405"/>
    <lineage>
        <taxon>Eukaryota</taxon>
        <taxon>Sar</taxon>
        <taxon>Stramenopiles</taxon>
        <taxon>Ochrophyta</taxon>
        <taxon>Bacillariophyta</taxon>
        <taxon>Bacillariophyceae</taxon>
        <taxon>Bacillariophycidae</taxon>
        <taxon>Bacillariales</taxon>
        <taxon>Bacillariaceae</taxon>
        <taxon>Nitzschia</taxon>
    </lineage>
</organism>
<feature type="region of interest" description="Disordered" evidence="1">
    <location>
        <begin position="450"/>
        <end position="479"/>
    </location>
</feature>
<sequence length="788" mass="87691">MVATKAQQKDALKHVLENVFAEEANGPVARALSAASIQTVLDMTAMRYDDIYELNYIGDDGTTVIDLPKHKCSLILLFASYLSWLDRAGRPVEPEPDGWITITHEDFSRYRITPDALFFMNNGAKSSPTTQPSNKHSIPDPVKSFKRGIKRDVAQFRNLKDDALWDSWNAHTLATAQAQDVAEVLDPAYVPPPTEVGLFQQKKLYMYSVLCNCLDTDQGKTVIRTHAATSDAQKAYADMREYCLRSAKAELNAADHLAYITNAKLGNGQWRGTAESFILNWQDRLRKHTDTLKDKSAALHDTTKLALLQNAVSLIPQLNDVKLRADQYNSATQQATTYAEYVAFLVTAAQQYDRTTSNAARPTGHKIYFHDAYGQIHDGPAAFQVYNVDTQVTPFNTPNYNVRAQDDPLCVYQTHTGPSSRLSDNAWTALTKDDRRTWNNLSTGGKLTILSDRPSDSPSLPFRPGESAQFEPKVNHDGATDDAVANEIPKDMILATMAKNEKMQPADLQRMLSSLDDKVQDEKVINGVRYRRITCHETIPYRVNVSRHKKNTDLVDRGANGGIAGENLRVIEQTGRTVHVEGIDNHQLADIPIVTAGGVTQSHKGPVIAIFHQYAYTGRGKSIHSSAQLEWNKNRVDDKAKINGGMQQIITPDGYVIPMSIRGGLAYIPMRTFTDSEFETLPHVVMTSNEVWDPNILDGEADANIEERLDAAASKPSEEIVIDRRSEDVGHSRHVVNHANACRRDEDKISHDARLLLEANEHCESARGNNDDMPMDDDNGATVNTHTS</sequence>
<evidence type="ECO:0000313" key="3">
    <source>
        <dbReference type="Proteomes" id="UP000693970"/>
    </source>
</evidence>
<dbReference type="EMBL" id="JAGRRH010000026">
    <property type="protein sequence ID" value="KAG7341092.1"/>
    <property type="molecule type" value="Genomic_DNA"/>
</dbReference>
<proteinExistence type="predicted"/>
<gene>
    <name evidence="2" type="ORF">IV203_023043</name>
</gene>
<feature type="compositionally biased region" description="Low complexity" evidence="1">
    <location>
        <begin position="450"/>
        <end position="464"/>
    </location>
</feature>